<feature type="transmembrane region" description="Helical" evidence="2">
    <location>
        <begin position="12"/>
        <end position="33"/>
    </location>
</feature>
<sequence length="306" mass="34265">METTICLPSSILSNPLFSTLVTLSLLILLYFPYPLLTTFLFPLLISTSILLFLLRFGTSQRLKPNNGSPHRVETRMPIEPDQEAQPETVIINYGSNDEKTVAKAAAPCSWVDPRPSNEPEPQPGWEQMGLSQSEKGVDPHNYCYGVQTRTQFEPEPESLTGLGMGSNQFCGKTFVGWEVGAPLEVIYEAHDGEEEEDEDNNDAFQSNGNCTDKIKRYPSLSRYYPESDSDSDSECSSSSWEGELWDGDEGLIEIALDCYGDHKGIKKIVYQEVQVDDDDDDDDDDDEDNLIEIDISPTRSNSGFCW</sequence>
<evidence type="ECO:0000256" key="2">
    <source>
        <dbReference type="SAM" id="Phobius"/>
    </source>
</evidence>
<feature type="region of interest" description="Disordered" evidence="1">
    <location>
        <begin position="223"/>
        <end position="243"/>
    </location>
</feature>
<feature type="region of interest" description="Disordered" evidence="1">
    <location>
        <begin position="192"/>
        <end position="211"/>
    </location>
</feature>
<name>A0A7C8YDI8_OPUST</name>
<keyword evidence="2" id="KW-1133">Transmembrane helix</keyword>
<dbReference type="PANTHER" id="PTHR37746">
    <property type="entry name" value="TRANSMEMBRANE PROTEIN"/>
    <property type="match status" value="1"/>
</dbReference>
<reference evidence="3" key="2">
    <citation type="submission" date="2020-07" db="EMBL/GenBank/DDBJ databases">
        <authorList>
            <person name="Vera ALvarez R."/>
            <person name="Arias-Moreno D.M."/>
            <person name="Jimenez-Jacinto V."/>
            <person name="Jimenez-Bremont J.F."/>
            <person name="Swaminathan K."/>
            <person name="Moose S.P."/>
            <person name="Guerrero-Gonzalez M.L."/>
            <person name="Marino-Ramirez L."/>
            <person name="Landsman D."/>
            <person name="Rodriguez-Kessler M."/>
            <person name="Delgado-Sanchez P."/>
        </authorList>
    </citation>
    <scope>NUCLEOTIDE SEQUENCE</scope>
    <source>
        <tissue evidence="3">Cladode</tissue>
    </source>
</reference>
<feature type="region of interest" description="Disordered" evidence="1">
    <location>
        <begin position="274"/>
        <end position="306"/>
    </location>
</feature>
<dbReference type="PANTHER" id="PTHR37746:SF1">
    <property type="entry name" value="TRANSMEMBRANE PROTEIN"/>
    <property type="match status" value="1"/>
</dbReference>
<evidence type="ECO:0000256" key="1">
    <source>
        <dbReference type="SAM" id="MobiDB-lite"/>
    </source>
</evidence>
<organism evidence="3">
    <name type="scientific">Opuntia streptacantha</name>
    <name type="common">Prickly pear cactus</name>
    <name type="synonym">Opuntia cardona</name>
    <dbReference type="NCBI Taxonomy" id="393608"/>
    <lineage>
        <taxon>Eukaryota</taxon>
        <taxon>Viridiplantae</taxon>
        <taxon>Streptophyta</taxon>
        <taxon>Embryophyta</taxon>
        <taxon>Tracheophyta</taxon>
        <taxon>Spermatophyta</taxon>
        <taxon>Magnoliopsida</taxon>
        <taxon>eudicotyledons</taxon>
        <taxon>Gunneridae</taxon>
        <taxon>Pentapetalae</taxon>
        <taxon>Caryophyllales</taxon>
        <taxon>Cactineae</taxon>
        <taxon>Cactaceae</taxon>
        <taxon>Opuntioideae</taxon>
        <taxon>Opuntia</taxon>
    </lineage>
</organism>
<feature type="compositionally biased region" description="Polar residues" evidence="1">
    <location>
        <begin position="297"/>
        <end position="306"/>
    </location>
</feature>
<dbReference type="AlphaFoldDB" id="A0A7C8YDI8"/>
<protein>
    <submittedName>
        <fullName evidence="3">Uncharacterized protein</fullName>
    </submittedName>
</protein>
<feature type="compositionally biased region" description="Acidic residues" evidence="1">
    <location>
        <begin position="192"/>
        <end position="201"/>
    </location>
</feature>
<proteinExistence type="predicted"/>
<feature type="transmembrane region" description="Helical" evidence="2">
    <location>
        <begin position="39"/>
        <end position="56"/>
    </location>
</feature>
<feature type="compositionally biased region" description="Acidic residues" evidence="1">
    <location>
        <begin position="274"/>
        <end position="291"/>
    </location>
</feature>
<keyword evidence="2" id="KW-0812">Transmembrane</keyword>
<dbReference type="EMBL" id="GISG01007829">
    <property type="protein sequence ID" value="MBA4615537.1"/>
    <property type="molecule type" value="Transcribed_RNA"/>
</dbReference>
<evidence type="ECO:0000313" key="3">
    <source>
        <dbReference type="EMBL" id="MBA4615537.1"/>
    </source>
</evidence>
<reference evidence="3" key="1">
    <citation type="journal article" date="2013" name="J. Plant Res.">
        <title>Effect of fungi and light on seed germination of three Opuntia species from semiarid lands of central Mexico.</title>
        <authorList>
            <person name="Delgado-Sanchez P."/>
            <person name="Jimenez-Bremont J.F."/>
            <person name="Guerrero-Gonzalez Mde L."/>
            <person name="Flores J."/>
        </authorList>
    </citation>
    <scope>NUCLEOTIDE SEQUENCE</scope>
    <source>
        <tissue evidence="3">Cladode</tissue>
    </source>
</reference>
<feature type="region of interest" description="Disordered" evidence="1">
    <location>
        <begin position="109"/>
        <end position="131"/>
    </location>
</feature>
<keyword evidence="2" id="KW-0472">Membrane</keyword>
<accession>A0A7C8YDI8</accession>